<dbReference type="AlphaFoldDB" id="A0A7I4CUM7"/>
<dbReference type="EnsemblPlants" id="Pp3c26_12420V3.2">
    <property type="protein sequence ID" value="Pp3c26_12420V3.2"/>
    <property type="gene ID" value="Pp3c26_12420"/>
</dbReference>
<evidence type="ECO:0000313" key="3">
    <source>
        <dbReference type="Proteomes" id="UP000006727"/>
    </source>
</evidence>
<dbReference type="EMBL" id="ABEU02000026">
    <property type="status" value="NOT_ANNOTATED_CDS"/>
    <property type="molecule type" value="Genomic_DNA"/>
</dbReference>
<proteinExistence type="predicted"/>
<protein>
    <submittedName>
        <fullName evidence="2">Uncharacterized protein</fullName>
    </submittedName>
</protein>
<reference evidence="2 3" key="1">
    <citation type="journal article" date="2008" name="Science">
        <title>The Physcomitrella genome reveals evolutionary insights into the conquest of land by plants.</title>
        <authorList>
            <person name="Rensing S."/>
            <person name="Lang D."/>
            <person name="Zimmer A."/>
            <person name="Terry A."/>
            <person name="Salamov A."/>
            <person name="Shapiro H."/>
            <person name="Nishiyama T."/>
            <person name="Perroud P.-F."/>
            <person name="Lindquist E."/>
            <person name="Kamisugi Y."/>
            <person name="Tanahashi T."/>
            <person name="Sakakibara K."/>
            <person name="Fujita T."/>
            <person name="Oishi K."/>
            <person name="Shin-I T."/>
            <person name="Kuroki Y."/>
            <person name="Toyoda A."/>
            <person name="Suzuki Y."/>
            <person name="Hashimoto A."/>
            <person name="Yamaguchi K."/>
            <person name="Sugano A."/>
            <person name="Kohara Y."/>
            <person name="Fujiyama A."/>
            <person name="Anterola A."/>
            <person name="Aoki S."/>
            <person name="Ashton N."/>
            <person name="Barbazuk W.B."/>
            <person name="Barker E."/>
            <person name="Bennetzen J."/>
            <person name="Bezanilla M."/>
            <person name="Blankenship R."/>
            <person name="Cho S.H."/>
            <person name="Dutcher S."/>
            <person name="Estelle M."/>
            <person name="Fawcett J.A."/>
            <person name="Gundlach H."/>
            <person name="Hanada K."/>
            <person name="Heyl A."/>
            <person name="Hicks K.A."/>
            <person name="Hugh J."/>
            <person name="Lohr M."/>
            <person name="Mayer K."/>
            <person name="Melkozernov A."/>
            <person name="Murata T."/>
            <person name="Nelson D."/>
            <person name="Pils B."/>
            <person name="Prigge M."/>
            <person name="Reiss B."/>
            <person name="Renner T."/>
            <person name="Rombauts S."/>
            <person name="Rushton P."/>
            <person name="Sanderfoot A."/>
            <person name="Schween G."/>
            <person name="Shiu S.-H."/>
            <person name="Stueber K."/>
            <person name="Theodoulou F.L."/>
            <person name="Tu H."/>
            <person name="Van de Peer Y."/>
            <person name="Verrier P.J."/>
            <person name="Waters E."/>
            <person name="Wood A."/>
            <person name="Yang L."/>
            <person name="Cove D."/>
            <person name="Cuming A."/>
            <person name="Hasebe M."/>
            <person name="Lucas S."/>
            <person name="Mishler D.B."/>
            <person name="Reski R."/>
            <person name="Grigoriev I."/>
            <person name="Quatrano R.S."/>
            <person name="Boore J.L."/>
        </authorList>
    </citation>
    <scope>NUCLEOTIDE SEQUENCE [LARGE SCALE GENOMIC DNA]</scope>
    <source>
        <strain evidence="2 3">cv. Gransden 2004</strain>
    </source>
</reference>
<keyword evidence="3" id="KW-1185">Reference proteome</keyword>
<dbReference type="Gramene" id="Pp3c26_12420V3.2">
    <property type="protein sequence ID" value="Pp3c26_12420V3.2"/>
    <property type="gene ID" value="Pp3c26_12420"/>
</dbReference>
<evidence type="ECO:0000256" key="1">
    <source>
        <dbReference type="SAM" id="MobiDB-lite"/>
    </source>
</evidence>
<reference evidence="2" key="3">
    <citation type="submission" date="2020-12" db="UniProtKB">
        <authorList>
            <consortium name="EnsemblPlants"/>
        </authorList>
    </citation>
    <scope>IDENTIFICATION</scope>
</reference>
<evidence type="ECO:0000313" key="2">
    <source>
        <dbReference type="EnsemblPlants" id="Pp3c26_12420V3.2"/>
    </source>
</evidence>
<reference evidence="2 3" key="2">
    <citation type="journal article" date="2018" name="Plant J.">
        <title>The Physcomitrella patens chromosome-scale assembly reveals moss genome structure and evolution.</title>
        <authorList>
            <person name="Lang D."/>
            <person name="Ullrich K.K."/>
            <person name="Murat F."/>
            <person name="Fuchs J."/>
            <person name="Jenkins J."/>
            <person name="Haas F.B."/>
            <person name="Piednoel M."/>
            <person name="Gundlach H."/>
            <person name="Van Bel M."/>
            <person name="Meyberg R."/>
            <person name="Vives C."/>
            <person name="Morata J."/>
            <person name="Symeonidi A."/>
            <person name="Hiss M."/>
            <person name="Muchero W."/>
            <person name="Kamisugi Y."/>
            <person name="Saleh O."/>
            <person name="Blanc G."/>
            <person name="Decker E.L."/>
            <person name="van Gessel N."/>
            <person name="Grimwood J."/>
            <person name="Hayes R.D."/>
            <person name="Graham S.W."/>
            <person name="Gunter L.E."/>
            <person name="McDaniel S.F."/>
            <person name="Hoernstein S.N.W."/>
            <person name="Larsson A."/>
            <person name="Li F.W."/>
            <person name="Perroud P.F."/>
            <person name="Phillips J."/>
            <person name="Ranjan P."/>
            <person name="Rokshar D.S."/>
            <person name="Rothfels C.J."/>
            <person name="Schneider L."/>
            <person name="Shu S."/>
            <person name="Stevenson D.W."/>
            <person name="Thummler F."/>
            <person name="Tillich M."/>
            <person name="Villarreal Aguilar J.C."/>
            <person name="Widiez T."/>
            <person name="Wong G.K."/>
            <person name="Wymore A."/>
            <person name="Zhang Y."/>
            <person name="Zimmer A.D."/>
            <person name="Quatrano R.S."/>
            <person name="Mayer K.F.X."/>
            <person name="Goodstein D."/>
            <person name="Casacuberta J.M."/>
            <person name="Vandepoele K."/>
            <person name="Reski R."/>
            <person name="Cuming A.C."/>
            <person name="Tuskan G.A."/>
            <person name="Maumus F."/>
            <person name="Salse J."/>
            <person name="Schmutz J."/>
            <person name="Rensing S.A."/>
        </authorList>
    </citation>
    <scope>NUCLEOTIDE SEQUENCE [LARGE SCALE GENOMIC DNA]</scope>
    <source>
        <strain evidence="2 3">cv. Gransden 2004</strain>
    </source>
</reference>
<name>A0A7I4CUM7_PHYPA</name>
<accession>A0A7I4CUM7</accession>
<feature type="region of interest" description="Disordered" evidence="1">
    <location>
        <begin position="1"/>
        <end position="30"/>
    </location>
</feature>
<organism evidence="2 3">
    <name type="scientific">Physcomitrium patens</name>
    <name type="common">Spreading-leaved earth moss</name>
    <name type="synonym">Physcomitrella patens</name>
    <dbReference type="NCBI Taxonomy" id="3218"/>
    <lineage>
        <taxon>Eukaryota</taxon>
        <taxon>Viridiplantae</taxon>
        <taxon>Streptophyta</taxon>
        <taxon>Embryophyta</taxon>
        <taxon>Bryophyta</taxon>
        <taxon>Bryophytina</taxon>
        <taxon>Bryopsida</taxon>
        <taxon>Funariidae</taxon>
        <taxon>Funariales</taxon>
        <taxon>Funariaceae</taxon>
        <taxon>Physcomitrium</taxon>
    </lineage>
</organism>
<sequence>MLGSRACGLSTRSWRTIPAPTEPRRTERRRRRVRRAVYFMTKTKTKTILMQQMARKLLWDRLKLRKPWIHWLLNRRTRRKEEHRKWHSIG</sequence>
<dbReference type="Proteomes" id="UP000006727">
    <property type="component" value="Chromosome 26"/>
</dbReference>